<evidence type="ECO:0000256" key="1">
    <source>
        <dbReference type="SAM" id="MobiDB-lite"/>
    </source>
</evidence>
<keyword evidence="3" id="KW-1185">Reference proteome</keyword>
<dbReference type="EMBL" id="CAKMRJ010000001">
    <property type="protein sequence ID" value="CAH1413788.1"/>
    <property type="molecule type" value="Genomic_DNA"/>
</dbReference>
<sequence length="104" mass="11994">MRKHLAEKLKPVFAILHRLEGVSDQSFHPKQGGESMVGGSREEGHEAPVKPIIKIEPKGKETLFRDDPILDIEVEEEPTKEDLKRRKVREAELDEHQHIIREAE</sequence>
<evidence type="ECO:0000313" key="3">
    <source>
        <dbReference type="Proteomes" id="UP001157418"/>
    </source>
</evidence>
<protein>
    <submittedName>
        <fullName evidence="2">Uncharacterized protein</fullName>
    </submittedName>
</protein>
<dbReference type="Proteomes" id="UP001157418">
    <property type="component" value="Unassembled WGS sequence"/>
</dbReference>
<reference evidence="2 3" key="1">
    <citation type="submission" date="2022-01" db="EMBL/GenBank/DDBJ databases">
        <authorList>
            <person name="Xiong W."/>
            <person name="Schranz E."/>
        </authorList>
    </citation>
    <scope>NUCLEOTIDE SEQUENCE [LARGE SCALE GENOMIC DNA]</scope>
</reference>
<evidence type="ECO:0000313" key="2">
    <source>
        <dbReference type="EMBL" id="CAH1413788.1"/>
    </source>
</evidence>
<dbReference type="AlphaFoldDB" id="A0AAU9LYL6"/>
<comment type="caution">
    <text evidence="2">The sequence shown here is derived from an EMBL/GenBank/DDBJ whole genome shotgun (WGS) entry which is preliminary data.</text>
</comment>
<organism evidence="2 3">
    <name type="scientific">Lactuca virosa</name>
    <dbReference type="NCBI Taxonomy" id="75947"/>
    <lineage>
        <taxon>Eukaryota</taxon>
        <taxon>Viridiplantae</taxon>
        <taxon>Streptophyta</taxon>
        <taxon>Embryophyta</taxon>
        <taxon>Tracheophyta</taxon>
        <taxon>Spermatophyta</taxon>
        <taxon>Magnoliopsida</taxon>
        <taxon>eudicotyledons</taxon>
        <taxon>Gunneridae</taxon>
        <taxon>Pentapetalae</taxon>
        <taxon>asterids</taxon>
        <taxon>campanulids</taxon>
        <taxon>Asterales</taxon>
        <taxon>Asteraceae</taxon>
        <taxon>Cichorioideae</taxon>
        <taxon>Cichorieae</taxon>
        <taxon>Lactucinae</taxon>
        <taxon>Lactuca</taxon>
    </lineage>
</organism>
<proteinExistence type="predicted"/>
<accession>A0AAU9LYL6</accession>
<feature type="compositionally biased region" description="Basic and acidic residues" evidence="1">
    <location>
        <begin position="40"/>
        <end position="51"/>
    </location>
</feature>
<gene>
    <name evidence="2" type="ORF">LVIROSA_LOCUS1734</name>
</gene>
<feature type="region of interest" description="Disordered" evidence="1">
    <location>
        <begin position="24"/>
        <end position="51"/>
    </location>
</feature>
<name>A0AAU9LYL6_9ASTR</name>